<feature type="transmembrane region" description="Helical" evidence="1">
    <location>
        <begin position="6"/>
        <end position="28"/>
    </location>
</feature>
<evidence type="ECO:0000313" key="3">
    <source>
        <dbReference type="Proteomes" id="UP000076532"/>
    </source>
</evidence>
<dbReference type="Proteomes" id="UP000076532">
    <property type="component" value="Unassembled WGS sequence"/>
</dbReference>
<dbReference type="Gene3D" id="1.20.1250.20">
    <property type="entry name" value="MFS general substrate transporter like domains"/>
    <property type="match status" value="1"/>
</dbReference>
<dbReference type="OrthoDB" id="6133115at2759"/>
<proteinExistence type="predicted"/>
<keyword evidence="1" id="KW-1133">Transmembrane helix</keyword>
<keyword evidence="3" id="KW-1185">Reference proteome</keyword>
<accession>A0A166US90</accession>
<keyword evidence="1" id="KW-0472">Membrane</keyword>
<dbReference type="InterPro" id="IPR036259">
    <property type="entry name" value="MFS_trans_sf"/>
</dbReference>
<dbReference type="EMBL" id="KV417487">
    <property type="protein sequence ID" value="KZP31972.1"/>
    <property type="molecule type" value="Genomic_DNA"/>
</dbReference>
<protein>
    <submittedName>
        <fullName evidence="2">Uncharacterized protein</fullName>
    </submittedName>
</protein>
<evidence type="ECO:0000256" key="1">
    <source>
        <dbReference type="SAM" id="Phobius"/>
    </source>
</evidence>
<sequence length="129" mass="14336">MTAVIFLFYAAYDLVLTPLIASCTVEILSYHLRAKGFNTFNFVITLALIVNQYVNPIARGRRLANTAAPSSQIVCAVWLAFEGVIIFNVLETKNLSLEVTAAFFTGEEDVERLEQAAHLVKERTPGRAR</sequence>
<organism evidence="2 3">
    <name type="scientific">Athelia psychrophila</name>
    <dbReference type="NCBI Taxonomy" id="1759441"/>
    <lineage>
        <taxon>Eukaryota</taxon>
        <taxon>Fungi</taxon>
        <taxon>Dikarya</taxon>
        <taxon>Basidiomycota</taxon>
        <taxon>Agaricomycotina</taxon>
        <taxon>Agaricomycetes</taxon>
        <taxon>Agaricomycetidae</taxon>
        <taxon>Atheliales</taxon>
        <taxon>Atheliaceae</taxon>
        <taxon>Athelia</taxon>
    </lineage>
</organism>
<gene>
    <name evidence="2" type="ORF">FIBSPDRAFT_944568</name>
</gene>
<dbReference type="AlphaFoldDB" id="A0A166US90"/>
<feature type="transmembrane region" description="Helical" evidence="1">
    <location>
        <begin position="40"/>
        <end position="58"/>
    </location>
</feature>
<feature type="transmembrane region" description="Helical" evidence="1">
    <location>
        <begin position="70"/>
        <end position="90"/>
    </location>
</feature>
<evidence type="ECO:0000313" key="2">
    <source>
        <dbReference type="EMBL" id="KZP31972.1"/>
    </source>
</evidence>
<reference evidence="2 3" key="1">
    <citation type="journal article" date="2016" name="Mol. Biol. Evol.">
        <title>Comparative Genomics of Early-Diverging Mushroom-Forming Fungi Provides Insights into the Origins of Lignocellulose Decay Capabilities.</title>
        <authorList>
            <person name="Nagy L.G."/>
            <person name="Riley R."/>
            <person name="Tritt A."/>
            <person name="Adam C."/>
            <person name="Daum C."/>
            <person name="Floudas D."/>
            <person name="Sun H."/>
            <person name="Yadav J.S."/>
            <person name="Pangilinan J."/>
            <person name="Larsson K.H."/>
            <person name="Matsuura K."/>
            <person name="Barry K."/>
            <person name="Labutti K."/>
            <person name="Kuo R."/>
            <person name="Ohm R.A."/>
            <person name="Bhattacharya S.S."/>
            <person name="Shirouzu T."/>
            <person name="Yoshinaga Y."/>
            <person name="Martin F.M."/>
            <person name="Grigoriev I.V."/>
            <person name="Hibbett D.S."/>
        </authorList>
    </citation>
    <scope>NUCLEOTIDE SEQUENCE [LARGE SCALE GENOMIC DNA]</scope>
    <source>
        <strain evidence="2 3">CBS 109695</strain>
    </source>
</reference>
<keyword evidence="1" id="KW-0812">Transmembrane</keyword>
<name>A0A166US90_9AGAM</name>
<dbReference type="STRING" id="436010.A0A166US90"/>